<evidence type="ECO:0000313" key="6">
    <source>
        <dbReference type="Proteomes" id="UP000321947"/>
    </source>
</evidence>
<sequence>MFSLCLNLFATNLALYLSTDPSGLSFFLKTHLQPIALHPRGKSTRCQVLLDSRESISSLIASCHKLASTDDNASVRYFGSSTLYISKSSPKSFTVLALLLLLGSGSTYCSGRVRVRLGLRRSSTNDDRRSGSALGDDETARDEGNPMKRRDDWRGLGSAQVADEIDSGMANGRLENKGWRQRTTDCGSTAVMEWRWRRLGFKRGN</sequence>
<gene>
    <name evidence="4" type="ORF">E5676_scaffold1418G00200</name>
    <name evidence="3" type="ORF">E6C27_scaffold400G00840</name>
</gene>
<dbReference type="Proteomes" id="UP000321947">
    <property type="component" value="Unassembled WGS sequence"/>
</dbReference>
<comment type="caution">
    <text evidence="3">The sequence shown here is derived from an EMBL/GenBank/DDBJ whole genome shotgun (WGS) entry which is preliminary data.</text>
</comment>
<feature type="signal peptide" evidence="2">
    <location>
        <begin position="1"/>
        <end position="18"/>
    </location>
</feature>
<evidence type="ECO:0000256" key="2">
    <source>
        <dbReference type="SAM" id="SignalP"/>
    </source>
</evidence>
<keyword evidence="2" id="KW-0732">Signal</keyword>
<proteinExistence type="predicted"/>
<evidence type="ECO:0000256" key="1">
    <source>
        <dbReference type="SAM" id="MobiDB-lite"/>
    </source>
</evidence>
<dbReference type="AlphaFoldDB" id="A0A5A7SXU6"/>
<feature type="chain" id="PRO_5042721940" evidence="2">
    <location>
        <begin position="19"/>
        <end position="205"/>
    </location>
</feature>
<dbReference type="EMBL" id="SSTD01015339">
    <property type="protein sequence ID" value="TYK02812.1"/>
    <property type="molecule type" value="Genomic_DNA"/>
</dbReference>
<evidence type="ECO:0000313" key="4">
    <source>
        <dbReference type="EMBL" id="TYK02812.1"/>
    </source>
</evidence>
<organism evidence="3 5">
    <name type="scientific">Cucumis melo var. makuwa</name>
    <name type="common">Oriental melon</name>
    <dbReference type="NCBI Taxonomy" id="1194695"/>
    <lineage>
        <taxon>Eukaryota</taxon>
        <taxon>Viridiplantae</taxon>
        <taxon>Streptophyta</taxon>
        <taxon>Embryophyta</taxon>
        <taxon>Tracheophyta</taxon>
        <taxon>Spermatophyta</taxon>
        <taxon>Magnoliopsida</taxon>
        <taxon>eudicotyledons</taxon>
        <taxon>Gunneridae</taxon>
        <taxon>Pentapetalae</taxon>
        <taxon>rosids</taxon>
        <taxon>fabids</taxon>
        <taxon>Cucurbitales</taxon>
        <taxon>Cucurbitaceae</taxon>
        <taxon>Benincaseae</taxon>
        <taxon>Cucumis</taxon>
    </lineage>
</organism>
<dbReference type="EMBL" id="SSTE01020493">
    <property type="protein sequence ID" value="KAA0034015.1"/>
    <property type="molecule type" value="Genomic_DNA"/>
</dbReference>
<evidence type="ECO:0000313" key="3">
    <source>
        <dbReference type="EMBL" id="KAA0034015.1"/>
    </source>
</evidence>
<dbReference type="Proteomes" id="UP000321393">
    <property type="component" value="Unassembled WGS sequence"/>
</dbReference>
<reference evidence="5 6" key="1">
    <citation type="submission" date="2019-08" db="EMBL/GenBank/DDBJ databases">
        <title>Draft genome sequences of two oriental melons (Cucumis melo L. var makuwa).</title>
        <authorList>
            <person name="Kwon S.-Y."/>
        </authorList>
    </citation>
    <scope>NUCLEOTIDE SEQUENCE [LARGE SCALE GENOMIC DNA]</scope>
    <source>
        <strain evidence="6">cv. Chang Bougi</strain>
        <strain evidence="5">cv. SW 3</strain>
        <tissue evidence="3">Leaf</tissue>
    </source>
</reference>
<feature type="region of interest" description="Disordered" evidence="1">
    <location>
        <begin position="122"/>
        <end position="152"/>
    </location>
</feature>
<accession>A0A5A7SXU6</accession>
<protein>
    <submittedName>
        <fullName evidence="3">Uncharacterized protein</fullName>
    </submittedName>
</protein>
<evidence type="ECO:0000313" key="5">
    <source>
        <dbReference type="Proteomes" id="UP000321393"/>
    </source>
</evidence>
<dbReference type="OrthoDB" id="1810448at2759"/>
<feature type="compositionally biased region" description="Basic and acidic residues" evidence="1">
    <location>
        <begin position="141"/>
        <end position="152"/>
    </location>
</feature>
<name>A0A5A7SXU6_CUCMM</name>